<reference evidence="7 8" key="1">
    <citation type="submission" date="2021-02" db="EMBL/GenBank/DDBJ databases">
        <title>Streptomyces spirodelae sp. nov., isolated from duckweed.</title>
        <authorList>
            <person name="Saimee Y."/>
            <person name="Duangmal K."/>
        </authorList>
    </citation>
    <scope>NUCLEOTIDE SEQUENCE [LARGE SCALE GENOMIC DNA]</scope>
    <source>
        <strain evidence="7 8">DW4-2</strain>
    </source>
</reference>
<evidence type="ECO:0000256" key="2">
    <source>
        <dbReference type="ARBA" id="ARBA00022679"/>
    </source>
</evidence>
<dbReference type="SMART" id="SM00825">
    <property type="entry name" value="PKS_KS"/>
    <property type="match status" value="1"/>
</dbReference>
<dbReference type="InterPro" id="IPR014031">
    <property type="entry name" value="Ketoacyl_synth_C"/>
</dbReference>
<accession>A0ABS3WX12</accession>
<comment type="caution">
    <text evidence="7">The sequence shown here is derived from an EMBL/GenBank/DDBJ whole genome shotgun (WGS) entry which is preliminary data.</text>
</comment>
<keyword evidence="2 4" id="KW-0808">Transferase</keyword>
<keyword evidence="3" id="KW-0012">Acyltransferase</keyword>
<evidence type="ECO:0000313" key="7">
    <source>
        <dbReference type="EMBL" id="MBO8187676.1"/>
    </source>
</evidence>
<evidence type="ECO:0000256" key="5">
    <source>
        <dbReference type="SAM" id="MobiDB-lite"/>
    </source>
</evidence>
<dbReference type="Pfam" id="PF02801">
    <property type="entry name" value="Ketoacyl-synt_C"/>
    <property type="match status" value="1"/>
</dbReference>
<dbReference type="PROSITE" id="PS00606">
    <property type="entry name" value="KS3_1"/>
    <property type="match status" value="1"/>
</dbReference>
<feature type="region of interest" description="Disordered" evidence="5">
    <location>
        <begin position="136"/>
        <end position="161"/>
    </location>
</feature>
<dbReference type="InterPro" id="IPR020841">
    <property type="entry name" value="PKS_Beta-ketoAc_synthase_dom"/>
</dbReference>
<keyword evidence="8" id="KW-1185">Reference proteome</keyword>
<dbReference type="PROSITE" id="PS52004">
    <property type="entry name" value="KS3_2"/>
    <property type="match status" value="1"/>
</dbReference>
<dbReference type="RefSeq" id="WP_209266484.1">
    <property type="nucleotide sequence ID" value="NZ_JAFFZN010000018.1"/>
</dbReference>
<organism evidence="7 8">
    <name type="scientific">Streptomyces spirodelae</name>
    <dbReference type="NCBI Taxonomy" id="2812904"/>
    <lineage>
        <taxon>Bacteria</taxon>
        <taxon>Bacillati</taxon>
        <taxon>Actinomycetota</taxon>
        <taxon>Actinomycetes</taxon>
        <taxon>Kitasatosporales</taxon>
        <taxon>Streptomycetaceae</taxon>
        <taxon>Streptomyces</taxon>
    </lineage>
</organism>
<dbReference type="SUPFAM" id="SSF53901">
    <property type="entry name" value="Thiolase-like"/>
    <property type="match status" value="2"/>
</dbReference>
<evidence type="ECO:0000259" key="6">
    <source>
        <dbReference type="PROSITE" id="PS52004"/>
    </source>
</evidence>
<evidence type="ECO:0000256" key="1">
    <source>
        <dbReference type="ARBA" id="ARBA00008467"/>
    </source>
</evidence>
<evidence type="ECO:0000256" key="3">
    <source>
        <dbReference type="ARBA" id="ARBA00023315"/>
    </source>
</evidence>
<sequence>MWQGLGRRVVVTGIGVVSALGTGADQFWAAVRQGRVGTGDVTLFDTGDCLTHRGGQIREWTPPWPDEAYGHGPLTRSESFALAATRLALADGGLADGHGRLTGPYDDTRVGASFGIVVGNRPGIEAPLRAAYAREQARGTPSAPVSAPVPHPPSGGLAPPAHNPSRISALPAASFGLYGPNVLLPTACAAGNGAVALAADAVAEGRADAMLAGGTDELSEAMFLMFTSFRALSPDVVRPFDTHRAGLLLGEGSAVLLLEAEDSARARGAPVHAVVAGHGNVSDAHHMTAPHPQGHGAIRSMRAALRSAGLGPGDIDCVSAHGTGTPANDAVEAAALAEVFGGGHRHAPLPVTALKSLLGHAQGAAGALAAAACVLALRDGVVPPTANVTAPDPRCLTYDFELVRERPLSRPLRAVLNNAFGFGGNNCCVVFTRPGAAAEGAEGTTGAEERW</sequence>
<dbReference type="Gene3D" id="3.40.47.10">
    <property type="match status" value="1"/>
</dbReference>
<evidence type="ECO:0000313" key="8">
    <source>
        <dbReference type="Proteomes" id="UP001518976"/>
    </source>
</evidence>
<dbReference type="CDD" id="cd00834">
    <property type="entry name" value="KAS_I_II"/>
    <property type="match status" value="1"/>
</dbReference>
<dbReference type="Proteomes" id="UP001518976">
    <property type="component" value="Unassembled WGS sequence"/>
</dbReference>
<dbReference type="PANTHER" id="PTHR11712:SF336">
    <property type="entry name" value="3-OXOACYL-[ACYL-CARRIER-PROTEIN] SYNTHASE, MITOCHONDRIAL"/>
    <property type="match status" value="1"/>
</dbReference>
<dbReference type="InterPro" id="IPR016039">
    <property type="entry name" value="Thiolase-like"/>
</dbReference>
<name>A0ABS3WX12_9ACTN</name>
<feature type="domain" description="Ketosynthase family 3 (KS3)" evidence="6">
    <location>
        <begin position="6"/>
        <end position="433"/>
    </location>
</feature>
<protein>
    <submittedName>
        <fullName evidence="7">Beta-ketoacyl-[acyl-carrier-protein] synthase family protein</fullName>
    </submittedName>
</protein>
<dbReference type="PANTHER" id="PTHR11712">
    <property type="entry name" value="POLYKETIDE SYNTHASE-RELATED"/>
    <property type="match status" value="1"/>
</dbReference>
<dbReference type="InterPro" id="IPR018201">
    <property type="entry name" value="Ketoacyl_synth_AS"/>
</dbReference>
<dbReference type="Pfam" id="PF00109">
    <property type="entry name" value="ketoacyl-synt"/>
    <property type="match status" value="1"/>
</dbReference>
<evidence type="ECO:0000256" key="4">
    <source>
        <dbReference type="RuleBase" id="RU003694"/>
    </source>
</evidence>
<dbReference type="InterPro" id="IPR014030">
    <property type="entry name" value="Ketoacyl_synth_N"/>
</dbReference>
<dbReference type="InterPro" id="IPR000794">
    <property type="entry name" value="Beta-ketoacyl_synthase"/>
</dbReference>
<comment type="similarity">
    <text evidence="1 4">Belongs to the thiolase-like superfamily. Beta-ketoacyl-ACP synthases family.</text>
</comment>
<proteinExistence type="inferred from homology"/>
<gene>
    <name evidence="7" type="ORF">JW592_19740</name>
</gene>
<dbReference type="EMBL" id="JAFFZN010000018">
    <property type="protein sequence ID" value="MBO8187676.1"/>
    <property type="molecule type" value="Genomic_DNA"/>
</dbReference>